<dbReference type="SUPFAM" id="SSF52833">
    <property type="entry name" value="Thioredoxin-like"/>
    <property type="match status" value="1"/>
</dbReference>
<proteinExistence type="predicted"/>
<dbReference type="InterPro" id="IPR036249">
    <property type="entry name" value="Thioredoxin-like_sf"/>
</dbReference>
<evidence type="ECO:0000313" key="4">
    <source>
        <dbReference type="Proteomes" id="UP000320042"/>
    </source>
</evidence>
<dbReference type="AlphaFoldDB" id="A0A563UFV0"/>
<dbReference type="InterPro" id="IPR013766">
    <property type="entry name" value="Thioredoxin_domain"/>
</dbReference>
<dbReference type="GO" id="GO:0016209">
    <property type="term" value="F:antioxidant activity"/>
    <property type="evidence" value="ECO:0007669"/>
    <property type="project" value="InterPro"/>
</dbReference>
<dbReference type="PANTHER" id="PTHR42852">
    <property type="entry name" value="THIOL:DISULFIDE INTERCHANGE PROTEIN DSBE"/>
    <property type="match status" value="1"/>
</dbReference>
<dbReference type="PROSITE" id="PS51352">
    <property type="entry name" value="THIOREDOXIN_2"/>
    <property type="match status" value="1"/>
</dbReference>
<dbReference type="Proteomes" id="UP000320042">
    <property type="component" value="Unassembled WGS sequence"/>
</dbReference>
<evidence type="ECO:0000259" key="2">
    <source>
        <dbReference type="PROSITE" id="PS51352"/>
    </source>
</evidence>
<protein>
    <submittedName>
        <fullName evidence="3">TlpA family protein disulfide reductase</fullName>
    </submittedName>
</protein>
<dbReference type="InterPro" id="IPR000866">
    <property type="entry name" value="AhpC/TSA"/>
</dbReference>
<sequence>MYMALVNLKAYYHQMKKHIILAATMLAFLLPATAQKTIIRNIKTLPSKVGQRIPDETSVVKDSTGKVLTYNQWHTMMIEGTHSLRRSSLDPENQYKLVRLSPREQKERKKRLALYQSGQLQPTAAPQEIQRAIGSAPLAQKDTEEERMARLPMPRESGSFVNGTIPANFHLFDMDGKRADLKELKGKVVVLNFWFIGCPPCRQEIPELNKIVDGHINNPNVVFLAIGLDRRKDIQTFTGVNPFKYRQVASGQSAADIYGVHLYPTNVVIDKTGVVRFNSCGFAANTPYWINKTINESLAAN</sequence>
<dbReference type="GO" id="GO:0016491">
    <property type="term" value="F:oxidoreductase activity"/>
    <property type="evidence" value="ECO:0007669"/>
    <property type="project" value="InterPro"/>
</dbReference>
<dbReference type="Pfam" id="PF00578">
    <property type="entry name" value="AhpC-TSA"/>
    <property type="match status" value="1"/>
</dbReference>
<dbReference type="OrthoDB" id="9815205at2"/>
<comment type="caution">
    <text evidence="3">The sequence shown here is derived from an EMBL/GenBank/DDBJ whole genome shotgun (WGS) entry which is preliminary data.</text>
</comment>
<dbReference type="PANTHER" id="PTHR42852:SF13">
    <property type="entry name" value="PROTEIN DIPZ"/>
    <property type="match status" value="1"/>
</dbReference>
<dbReference type="InterPro" id="IPR017937">
    <property type="entry name" value="Thioredoxin_CS"/>
</dbReference>
<gene>
    <name evidence="3" type="ORF">FPZ43_04615</name>
</gene>
<dbReference type="Gene3D" id="3.40.30.10">
    <property type="entry name" value="Glutaredoxin"/>
    <property type="match status" value="1"/>
</dbReference>
<organism evidence="3 4">
    <name type="scientific">Mucilaginibacter pallidiroseus</name>
    <dbReference type="NCBI Taxonomy" id="2599295"/>
    <lineage>
        <taxon>Bacteria</taxon>
        <taxon>Pseudomonadati</taxon>
        <taxon>Bacteroidota</taxon>
        <taxon>Sphingobacteriia</taxon>
        <taxon>Sphingobacteriales</taxon>
        <taxon>Sphingobacteriaceae</taxon>
        <taxon>Mucilaginibacter</taxon>
    </lineage>
</organism>
<keyword evidence="1" id="KW-0676">Redox-active center</keyword>
<keyword evidence="4" id="KW-1185">Reference proteome</keyword>
<evidence type="ECO:0000256" key="1">
    <source>
        <dbReference type="ARBA" id="ARBA00023284"/>
    </source>
</evidence>
<dbReference type="InterPro" id="IPR050553">
    <property type="entry name" value="Thioredoxin_ResA/DsbE_sf"/>
</dbReference>
<dbReference type="CDD" id="cd02966">
    <property type="entry name" value="TlpA_like_family"/>
    <property type="match status" value="1"/>
</dbReference>
<name>A0A563UFV0_9SPHI</name>
<reference evidence="3 4" key="1">
    <citation type="submission" date="2019-07" db="EMBL/GenBank/DDBJ databases">
        <authorList>
            <person name="Kim J."/>
        </authorList>
    </citation>
    <scope>NUCLEOTIDE SEQUENCE [LARGE SCALE GENOMIC DNA]</scope>
    <source>
        <strain evidence="4">dk17</strain>
    </source>
</reference>
<evidence type="ECO:0000313" key="3">
    <source>
        <dbReference type="EMBL" id="TWR30231.1"/>
    </source>
</evidence>
<dbReference type="EMBL" id="VOEJ01000002">
    <property type="protein sequence ID" value="TWR30231.1"/>
    <property type="molecule type" value="Genomic_DNA"/>
</dbReference>
<accession>A0A563UFV0</accession>
<feature type="domain" description="Thioredoxin" evidence="2">
    <location>
        <begin position="160"/>
        <end position="299"/>
    </location>
</feature>
<dbReference type="PROSITE" id="PS00194">
    <property type="entry name" value="THIOREDOXIN_1"/>
    <property type="match status" value="1"/>
</dbReference>